<evidence type="ECO:0000256" key="7">
    <source>
        <dbReference type="ARBA" id="ARBA00023136"/>
    </source>
</evidence>
<dbReference type="GO" id="GO:0005886">
    <property type="term" value="C:plasma membrane"/>
    <property type="evidence" value="ECO:0007669"/>
    <property type="project" value="UniProtKB-SubCell"/>
</dbReference>
<dbReference type="GO" id="GO:0033214">
    <property type="term" value="P:siderophore-iron import into cell"/>
    <property type="evidence" value="ECO:0007669"/>
    <property type="project" value="TreeGrafter"/>
</dbReference>
<feature type="transmembrane region" description="Helical" evidence="8">
    <location>
        <begin position="282"/>
        <end position="304"/>
    </location>
</feature>
<dbReference type="FunFam" id="1.10.3470.10:FF:000001">
    <property type="entry name" value="Vitamin B12 ABC transporter permease BtuC"/>
    <property type="match status" value="1"/>
</dbReference>
<evidence type="ECO:0000313" key="10">
    <source>
        <dbReference type="Proteomes" id="UP000663937"/>
    </source>
</evidence>
<sequence length="336" mass="33724">MSSGRARRRALGLAVTLGFLAVLLLASLAVGSRPVPIASAWHALVHFDPTDDGQLIVRTLRLPRTLLGLLVGAALGAAGALMQALTRNPLADPGLLGINAGAAAVVVVAIGAFGVTDPAAYLWFALLGSAAAATAVYGLGGAFRRGASPVRLVLAGAAVAVVLAAFTGTVTVNYPDVFNLYRFWVVGSLQGRGFDVLAPTGALIVAGLVLAQGLSGSLNALALGADAGTALGVSVRRTWLLSAAGVVVLAGSATAAAGPISFIGLAAPHVARLVVGPDHRWVLPYSMLLGAVVLLGADVAGRVVALPSEVQTGVVSALIGAPLFVALVRRRRIATL</sequence>
<dbReference type="RefSeq" id="WP_227422215.1">
    <property type="nucleotide sequence ID" value="NZ_CP071868.1"/>
</dbReference>
<keyword evidence="6 8" id="KW-1133">Transmembrane helix</keyword>
<dbReference type="AlphaFoldDB" id="A0A8A4ZE59"/>
<dbReference type="GO" id="GO:0022857">
    <property type="term" value="F:transmembrane transporter activity"/>
    <property type="evidence" value="ECO:0007669"/>
    <property type="project" value="InterPro"/>
</dbReference>
<evidence type="ECO:0000313" key="9">
    <source>
        <dbReference type="EMBL" id="QTE27988.1"/>
    </source>
</evidence>
<feature type="transmembrane region" description="Helical" evidence="8">
    <location>
        <begin position="64"/>
        <end position="82"/>
    </location>
</feature>
<accession>A0A8A4ZE59</accession>
<feature type="transmembrane region" description="Helical" evidence="8">
    <location>
        <begin position="241"/>
        <end position="270"/>
    </location>
</feature>
<evidence type="ECO:0000256" key="1">
    <source>
        <dbReference type="ARBA" id="ARBA00004651"/>
    </source>
</evidence>
<comment type="subcellular location">
    <subcellularLocation>
        <location evidence="1">Cell membrane</location>
        <topology evidence="1">Multi-pass membrane protein</topology>
    </subcellularLocation>
</comment>
<evidence type="ECO:0000256" key="2">
    <source>
        <dbReference type="ARBA" id="ARBA00007935"/>
    </source>
</evidence>
<comment type="similarity">
    <text evidence="2">Belongs to the binding-protein-dependent transport system permease family. FecCD subfamily.</text>
</comment>
<keyword evidence="7 8" id="KW-0472">Membrane</keyword>
<evidence type="ECO:0000256" key="6">
    <source>
        <dbReference type="ARBA" id="ARBA00022989"/>
    </source>
</evidence>
<evidence type="ECO:0000256" key="5">
    <source>
        <dbReference type="ARBA" id="ARBA00022692"/>
    </source>
</evidence>
<keyword evidence="5 8" id="KW-0812">Transmembrane</keyword>
<evidence type="ECO:0000256" key="3">
    <source>
        <dbReference type="ARBA" id="ARBA00022448"/>
    </source>
</evidence>
<evidence type="ECO:0000256" key="8">
    <source>
        <dbReference type="SAM" id="Phobius"/>
    </source>
</evidence>
<organism evidence="9 10">
    <name type="scientific">Pengzhenrongella sicca</name>
    <dbReference type="NCBI Taxonomy" id="2819238"/>
    <lineage>
        <taxon>Bacteria</taxon>
        <taxon>Bacillati</taxon>
        <taxon>Actinomycetota</taxon>
        <taxon>Actinomycetes</taxon>
        <taxon>Micrococcales</taxon>
        <taxon>Pengzhenrongella</taxon>
    </lineage>
</organism>
<feature type="transmembrane region" description="Helical" evidence="8">
    <location>
        <begin position="94"/>
        <end position="115"/>
    </location>
</feature>
<name>A0A8A4ZE59_9MICO</name>
<dbReference type="Gene3D" id="1.10.3470.10">
    <property type="entry name" value="ABC transporter involved in vitamin B12 uptake, BtuC"/>
    <property type="match status" value="1"/>
</dbReference>
<protein>
    <submittedName>
        <fullName evidence="9">Iron chelate uptake ABC transporter family permease subunit</fullName>
    </submittedName>
</protein>
<keyword evidence="4" id="KW-1003">Cell membrane</keyword>
<dbReference type="PANTHER" id="PTHR30472">
    <property type="entry name" value="FERRIC ENTEROBACTIN TRANSPORT SYSTEM PERMEASE PROTEIN"/>
    <property type="match status" value="1"/>
</dbReference>
<feature type="transmembrane region" description="Helical" evidence="8">
    <location>
        <begin position="121"/>
        <end position="140"/>
    </location>
</feature>
<feature type="transmembrane region" description="Helical" evidence="8">
    <location>
        <begin position="152"/>
        <end position="174"/>
    </location>
</feature>
<dbReference type="Proteomes" id="UP000663937">
    <property type="component" value="Chromosome"/>
</dbReference>
<gene>
    <name evidence="9" type="ORF">J4E96_11280</name>
</gene>
<dbReference type="InterPro" id="IPR000522">
    <property type="entry name" value="ABC_transptr_permease_BtuC"/>
</dbReference>
<keyword evidence="10" id="KW-1185">Reference proteome</keyword>
<dbReference type="PANTHER" id="PTHR30472:SF1">
    <property type="entry name" value="FE(3+) DICITRATE TRANSPORT SYSTEM PERMEASE PROTEIN FECC-RELATED"/>
    <property type="match status" value="1"/>
</dbReference>
<dbReference type="SUPFAM" id="SSF81345">
    <property type="entry name" value="ABC transporter involved in vitamin B12 uptake, BtuC"/>
    <property type="match status" value="1"/>
</dbReference>
<dbReference type="CDD" id="cd06550">
    <property type="entry name" value="TM_ABC_iron-siderophores_like"/>
    <property type="match status" value="1"/>
</dbReference>
<evidence type="ECO:0000256" key="4">
    <source>
        <dbReference type="ARBA" id="ARBA00022475"/>
    </source>
</evidence>
<dbReference type="EMBL" id="CP071868">
    <property type="protein sequence ID" value="QTE27988.1"/>
    <property type="molecule type" value="Genomic_DNA"/>
</dbReference>
<dbReference type="InterPro" id="IPR037294">
    <property type="entry name" value="ABC_BtuC-like"/>
</dbReference>
<dbReference type="Pfam" id="PF01032">
    <property type="entry name" value="FecCD"/>
    <property type="match status" value="1"/>
</dbReference>
<proteinExistence type="inferred from homology"/>
<keyword evidence="3" id="KW-0813">Transport</keyword>
<dbReference type="KEGG" id="psic:J4E96_11280"/>
<reference evidence="9" key="1">
    <citation type="submission" date="2021-03" db="EMBL/GenBank/DDBJ databases">
        <title>Pengzhenrongella sicca gen. nov., sp. nov., a new member of suborder Micrococcineae isolated from High-Arctic tundra soil.</title>
        <authorList>
            <person name="Peng F."/>
        </authorList>
    </citation>
    <scope>NUCLEOTIDE SEQUENCE</scope>
    <source>
        <strain evidence="9">LRZ-2</strain>
    </source>
</reference>